<feature type="region of interest" description="Disordered" evidence="1">
    <location>
        <begin position="174"/>
        <end position="194"/>
    </location>
</feature>
<gene>
    <name evidence="2" type="ORF">A9K55_002011</name>
</gene>
<dbReference type="Proteomes" id="UP000323067">
    <property type="component" value="Chromosome iii"/>
</dbReference>
<dbReference type="VEuPathDB" id="FungiDB:CCM_08554"/>
<dbReference type="OrthoDB" id="3437384at2759"/>
<protein>
    <submittedName>
        <fullName evidence="2">Uncharacterized protein</fullName>
    </submittedName>
</protein>
<sequence>MFSFCGCSSRRRAKQNAIPYSKAMAPEVKSCLRPSGTMTHGAVDYSGDGRLSLDDFGVQISGLPKRKSSNALETVKNKLIRHLSIDKDPPPKSQVSSPDSDEEVARRAELRRFRARRIQEELYQDHSSSLSPHVSIRSTRYLLPLIDIGRPGRGPRDAIEFSIDSGSHMPAIYPSPMHSPEPLKRKTPNPTVKRWSSCPAVIREQRGQIAAPIYNNSNTAMSRKRYTIPSRLSESKSLPNLLQPNMKAPQVARTKIAAFGSDDYTALDAWLVLQESRSRASPASGATKDILKYSGSRRTYLKPSNKIPTEFSDDTVTVPYPIRQSGTSRLPSASLGATQQCGSQKISSSKPASANRSQVYGLAVPSGGKKKTSSSSSQGRIPHSETTGGLSSYYPSVIPSIQPSPSRSKSLVNVLTVRDLESLELSPFEWHGDNFGSFGTSSEGHSSYATADNGENNNDSVNRCHDGQADEITSHRFVDPLNIRKRREHDTITSSRSNPIMNRLRAERAGLPTIWRSGSGSWKIQARLPKRISSRFWYQTRTASATIPEGNPEAQ</sequence>
<accession>A0A2H4SS57</accession>
<evidence type="ECO:0000313" key="2">
    <source>
        <dbReference type="EMBL" id="ATY65936.1"/>
    </source>
</evidence>
<dbReference type="EMBL" id="CP023326">
    <property type="protein sequence ID" value="ATY65936.1"/>
    <property type="molecule type" value="Genomic_DNA"/>
</dbReference>
<dbReference type="VEuPathDB" id="FungiDB:A9K55_002011"/>
<evidence type="ECO:0000313" key="3">
    <source>
        <dbReference type="Proteomes" id="UP000323067"/>
    </source>
</evidence>
<reference evidence="2 3" key="1">
    <citation type="journal article" date="2017" name="BMC Genomics">
        <title>Chromosome level assembly and secondary metabolite potential of the parasitic fungus Cordyceps militaris.</title>
        <authorList>
            <person name="Kramer G.J."/>
            <person name="Nodwell J.R."/>
        </authorList>
    </citation>
    <scope>NUCLEOTIDE SEQUENCE [LARGE SCALE GENOMIC DNA]</scope>
    <source>
        <strain evidence="2 3">ATCC 34164</strain>
    </source>
</reference>
<organism evidence="2 3">
    <name type="scientific">Cordyceps militaris</name>
    <name type="common">Caterpillar fungus</name>
    <name type="synonym">Clavaria militaris</name>
    <dbReference type="NCBI Taxonomy" id="73501"/>
    <lineage>
        <taxon>Eukaryota</taxon>
        <taxon>Fungi</taxon>
        <taxon>Dikarya</taxon>
        <taxon>Ascomycota</taxon>
        <taxon>Pezizomycotina</taxon>
        <taxon>Sordariomycetes</taxon>
        <taxon>Hypocreomycetidae</taxon>
        <taxon>Hypocreales</taxon>
        <taxon>Cordycipitaceae</taxon>
        <taxon>Cordyceps</taxon>
    </lineage>
</organism>
<feature type="region of interest" description="Disordered" evidence="1">
    <location>
        <begin position="82"/>
        <end position="106"/>
    </location>
</feature>
<dbReference type="AlphaFoldDB" id="A0A2H4SS57"/>
<evidence type="ECO:0000256" key="1">
    <source>
        <dbReference type="SAM" id="MobiDB-lite"/>
    </source>
</evidence>
<feature type="region of interest" description="Disordered" evidence="1">
    <location>
        <begin position="302"/>
        <end position="394"/>
    </location>
</feature>
<feature type="compositionally biased region" description="Polar residues" evidence="1">
    <location>
        <begin position="324"/>
        <end position="358"/>
    </location>
</feature>
<name>A0A2H4SS57_CORMI</name>
<proteinExistence type="predicted"/>